<dbReference type="GO" id="GO:1902181">
    <property type="term" value="P:verruculogen biosynthetic process"/>
    <property type="evidence" value="ECO:0007669"/>
    <property type="project" value="UniProtKB-ARBA"/>
</dbReference>
<evidence type="ECO:0000256" key="3">
    <source>
        <dbReference type="ARBA" id="ARBA00004685"/>
    </source>
</evidence>
<dbReference type="PANTHER" id="PTHR24305">
    <property type="entry name" value="CYTOCHROME P450"/>
    <property type="match status" value="1"/>
</dbReference>
<evidence type="ECO:0000256" key="2">
    <source>
        <dbReference type="ARBA" id="ARBA00004370"/>
    </source>
</evidence>
<dbReference type="OrthoDB" id="1470350at2759"/>
<keyword evidence="7 13" id="KW-0479">Metal-binding</keyword>
<reference evidence="16" key="1">
    <citation type="journal article" date="2020" name="Stud. Mycol.">
        <title>101 Dothideomycetes genomes: a test case for predicting lifestyles and emergence of pathogens.</title>
        <authorList>
            <person name="Haridas S."/>
            <person name="Albert R."/>
            <person name="Binder M."/>
            <person name="Bloem J."/>
            <person name="Labutti K."/>
            <person name="Salamov A."/>
            <person name="Andreopoulos B."/>
            <person name="Baker S."/>
            <person name="Barry K."/>
            <person name="Bills G."/>
            <person name="Bluhm B."/>
            <person name="Cannon C."/>
            <person name="Castanera R."/>
            <person name="Culley D."/>
            <person name="Daum C."/>
            <person name="Ezra D."/>
            <person name="Gonzalez J."/>
            <person name="Henrissat B."/>
            <person name="Kuo A."/>
            <person name="Liang C."/>
            <person name="Lipzen A."/>
            <person name="Lutzoni F."/>
            <person name="Magnuson J."/>
            <person name="Mondo S."/>
            <person name="Nolan M."/>
            <person name="Ohm R."/>
            <person name="Pangilinan J."/>
            <person name="Park H.-J."/>
            <person name="Ramirez L."/>
            <person name="Alfaro M."/>
            <person name="Sun H."/>
            <person name="Tritt A."/>
            <person name="Yoshinaga Y."/>
            <person name="Zwiers L.-H."/>
            <person name="Turgeon B."/>
            <person name="Goodwin S."/>
            <person name="Spatafora J."/>
            <person name="Crous P."/>
            <person name="Grigoriev I."/>
        </authorList>
    </citation>
    <scope>NUCLEOTIDE SEQUENCE</scope>
    <source>
        <strain evidence="16">Tuck. ex Michener</strain>
    </source>
</reference>
<dbReference type="PRINTS" id="PR00463">
    <property type="entry name" value="EP450I"/>
</dbReference>
<dbReference type="Gene3D" id="1.10.630.10">
    <property type="entry name" value="Cytochrome P450"/>
    <property type="match status" value="1"/>
</dbReference>
<comment type="cofactor">
    <cofactor evidence="1 13">
        <name>heme</name>
        <dbReference type="ChEBI" id="CHEBI:30413"/>
    </cofactor>
</comment>
<dbReference type="InterPro" id="IPR001128">
    <property type="entry name" value="Cyt_P450"/>
</dbReference>
<organism evidence="16 17">
    <name type="scientific">Viridothelium virens</name>
    <name type="common">Speckled blister lichen</name>
    <name type="synonym">Trypethelium virens</name>
    <dbReference type="NCBI Taxonomy" id="1048519"/>
    <lineage>
        <taxon>Eukaryota</taxon>
        <taxon>Fungi</taxon>
        <taxon>Dikarya</taxon>
        <taxon>Ascomycota</taxon>
        <taxon>Pezizomycotina</taxon>
        <taxon>Dothideomycetes</taxon>
        <taxon>Dothideomycetes incertae sedis</taxon>
        <taxon>Trypetheliales</taxon>
        <taxon>Trypetheliaceae</taxon>
        <taxon>Viridothelium</taxon>
    </lineage>
</organism>
<dbReference type="GO" id="GO:0020037">
    <property type="term" value="F:heme binding"/>
    <property type="evidence" value="ECO:0007669"/>
    <property type="project" value="InterPro"/>
</dbReference>
<dbReference type="CDD" id="cd11061">
    <property type="entry name" value="CYP67-like"/>
    <property type="match status" value="1"/>
</dbReference>
<evidence type="ECO:0000256" key="7">
    <source>
        <dbReference type="ARBA" id="ARBA00022723"/>
    </source>
</evidence>
<evidence type="ECO:0000256" key="5">
    <source>
        <dbReference type="ARBA" id="ARBA00022617"/>
    </source>
</evidence>
<accession>A0A6A6H529</accession>
<dbReference type="PANTHER" id="PTHR24305:SF237">
    <property type="entry name" value="CYTOCHROME P450 MONOOXYGENASE ATNE-RELATED"/>
    <property type="match status" value="1"/>
</dbReference>
<name>A0A6A6H529_VIRVR</name>
<dbReference type="EMBL" id="ML991808">
    <property type="protein sequence ID" value="KAF2233206.1"/>
    <property type="molecule type" value="Genomic_DNA"/>
</dbReference>
<keyword evidence="8 15" id="KW-1133">Transmembrane helix</keyword>
<dbReference type="InterPro" id="IPR002401">
    <property type="entry name" value="Cyt_P450_E_grp-I"/>
</dbReference>
<dbReference type="InterPro" id="IPR036396">
    <property type="entry name" value="Cyt_P450_sf"/>
</dbReference>
<dbReference type="GO" id="GO:0016020">
    <property type="term" value="C:membrane"/>
    <property type="evidence" value="ECO:0007669"/>
    <property type="project" value="UniProtKB-SubCell"/>
</dbReference>
<comment type="subcellular location">
    <subcellularLocation>
        <location evidence="2">Membrane</location>
    </subcellularLocation>
</comment>
<dbReference type="PROSITE" id="PS51257">
    <property type="entry name" value="PROKAR_LIPOPROTEIN"/>
    <property type="match status" value="1"/>
</dbReference>
<protein>
    <submittedName>
        <fullName evidence="16">Putative cytochrome P450 monooxygenase</fullName>
    </submittedName>
</protein>
<dbReference type="PROSITE" id="PS00086">
    <property type="entry name" value="CYTOCHROME_P450"/>
    <property type="match status" value="1"/>
</dbReference>
<keyword evidence="12 15" id="KW-0472">Membrane</keyword>
<dbReference type="PRINTS" id="PR00385">
    <property type="entry name" value="P450"/>
</dbReference>
<evidence type="ECO:0000256" key="6">
    <source>
        <dbReference type="ARBA" id="ARBA00022692"/>
    </source>
</evidence>
<proteinExistence type="inferred from homology"/>
<dbReference type="InterPro" id="IPR017972">
    <property type="entry name" value="Cyt_P450_CS"/>
</dbReference>
<comment type="pathway">
    <text evidence="3">Mycotoxin biosynthesis.</text>
</comment>
<evidence type="ECO:0000256" key="9">
    <source>
        <dbReference type="ARBA" id="ARBA00023002"/>
    </source>
</evidence>
<keyword evidence="17" id="KW-1185">Reference proteome</keyword>
<evidence type="ECO:0000256" key="1">
    <source>
        <dbReference type="ARBA" id="ARBA00001971"/>
    </source>
</evidence>
<evidence type="ECO:0000256" key="11">
    <source>
        <dbReference type="ARBA" id="ARBA00023033"/>
    </source>
</evidence>
<dbReference type="Pfam" id="PF00067">
    <property type="entry name" value="p450"/>
    <property type="match status" value="1"/>
</dbReference>
<dbReference type="GO" id="GO:0005506">
    <property type="term" value="F:iron ion binding"/>
    <property type="evidence" value="ECO:0007669"/>
    <property type="project" value="InterPro"/>
</dbReference>
<dbReference type="SUPFAM" id="SSF48264">
    <property type="entry name" value="Cytochrome P450"/>
    <property type="match status" value="1"/>
</dbReference>
<keyword evidence="9 14" id="KW-0560">Oxidoreductase</keyword>
<feature type="binding site" description="axial binding residue" evidence="13">
    <location>
        <position position="474"/>
    </location>
    <ligand>
        <name>heme</name>
        <dbReference type="ChEBI" id="CHEBI:30413"/>
    </ligand>
    <ligandPart>
        <name>Fe</name>
        <dbReference type="ChEBI" id="CHEBI:18248"/>
    </ligandPart>
</feature>
<dbReference type="GO" id="GO:0004497">
    <property type="term" value="F:monooxygenase activity"/>
    <property type="evidence" value="ECO:0007669"/>
    <property type="project" value="UniProtKB-KW"/>
</dbReference>
<evidence type="ECO:0000256" key="4">
    <source>
        <dbReference type="ARBA" id="ARBA00010617"/>
    </source>
</evidence>
<evidence type="ECO:0000256" key="14">
    <source>
        <dbReference type="RuleBase" id="RU000461"/>
    </source>
</evidence>
<dbReference type="Proteomes" id="UP000800092">
    <property type="component" value="Unassembled WGS sequence"/>
</dbReference>
<evidence type="ECO:0000313" key="16">
    <source>
        <dbReference type="EMBL" id="KAF2233206.1"/>
    </source>
</evidence>
<feature type="transmembrane region" description="Helical" evidence="15">
    <location>
        <begin position="12"/>
        <end position="34"/>
    </location>
</feature>
<keyword evidence="11 14" id="KW-0503">Monooxygenase</keyword>
<evidence type="ECO:0000256" key="13">
    <source>
        <dbReference type="PIRSR" id="PIRSR602401-1"/>
    </source>
</evidence>
<evidence type="ECO:0000256" key="15">
    <source>
        <dbReference type="SAM" id="Phobius"/>
    </source>
</evidence>
<dbReference type="InterPro" id="IPR050121">
    <property type="entry name" value="Cytochrome_P450_monoxygenase"/>
</dbReference>
<evidence type="ECO:0000256" key="8">
    <source>
        <dbReference type="ARBA" id="ARBA00022989"/>
    </source>
</evidence>
<evidence type="ECO:0000313" key="17">
    <source>
        <dbReference type="Proteomes" id="UP000800092"/>
    </source>
</evidence>
<keyword evidence="6 15" id="KW-0812">Transmembrane</keyword>
<evidence type="ECO:0000256" key="10">
    <source>
        <dbReference type="ARBA" id="ARBA00023004"/>
    </source>
</evidence>
<comment type="similarity">
    <text evidence="4 14">Belongs to the cytochrome P450 family.</text>
</comment>
<evidence type="ECO:0000256" key="12">
    <source>
        <dbReference type="ARBA" id="ARBA00023136"/>
    </source>
</evidence>
<dbReference type="GO" id="GO:0016705">
    <property type="term" value="F:oxidoreductase activity, acting on paired donors, with incorporation or reduction of molecular oxygen"/>
    <property type="evidence" value="ECO:0007669"/>
    <property type="project" value="InterPro"/>
</dbReference>
<gene>
    <name evidence="16" type="ORF">EV356DRAFT_524553</name>
</gene>
<dbReference type="AlphaFoldDB" id="A0A6A6H529"/>
<keyword evidence="10 13" id="KW-0408">Iron</keyword>
<keyword evidence="5 13" id="KW-0349">Heme</keyword>
<dbReference type="FunFam" id="1.10.630.10:FF:000063">
    <property type="entry name" value="Cytochrome P450 monooxygenase"/>
    <property type="match status" value="1"/>
</dbReference>
<sequence>MEIRSFGYAYDAAFYWMLVLCLSFGCYAVALFVYRLAIHPLARYPGPVLGRVTDWYSVYHAVKGDRYQDLHRLHSIYGNVVRFGPNRISIADPEALKPIYGINANTQKSQFYSVFKHFFGASSTQTTINKIDHAQRRKVLSRLLSEKSLRDAENAVHDNFTRFCSQLGVPTDSEILQSNGNACSDAACWSPPRDIERLLSYLTFDIMGDICFGRNLGTLTSDQNRDLISILPEGAQGLLAVAHMPGMLKLRLENVLFPKLMAGLEKYKSCSKELTEICMREHACAAITKPSVMHSILDETDGIYRTKDGEVSTSALVSEASLLIVAGSDTTSTALANTIFHLLNNPKTLSALSSEIRDQFQHVDEIAPGKKLAECSYLRACIDESLRLSPPVPSLMSREVLPGGLQIGGNFFPAGTDVGVPHYTAHHSPSIFQNPYKFDPGRWRSGGATSEGSLSDLRSLQSAFCAFSLGPRDCIGKRMAYMEMTTILARLVWLFEMRLASTDYVESKEIQGRSDNSVHLQSSSIDVETELRKRDSATVDKFVSKVQGPWVQFRKRPRRLNPLDGQSKTTKGGLA</sequence>